<evidence type="ECO:0000313" key="8">
    <source>
        <dbReference type="Proteomes" id="UP001165568"/>
    </source>
</evidence>
<dbReference type="PANTHER" id="PTHR38041:SF2">
    <property type="entry name" value="SECRETED CHORISMATE MUTASE"/>
    <property type="match status" value="1"/>
</dbReference>
<comment type="pathway">
    <text evidence="1">Metabolic intermediate biosynthesis; prephenate biosynthesis; prephenate from chorismate: step 1/1.</text>
</comment>
<dbReference type="PROSITE" id="PS51168">
    <property type="entry name" value="CHORISMATE_MUT_2"/>
    <property type="match status" value="1"/>
</dbReference>
<keyword evidence="4 6" id="KW-0413">Isomerase</keyword>
<keyword evidence="3" id="KW-0732">Signal</keyword>
<dbReference type="EMBL" id="JAMPJT010000012">
    <property type="protein sequence ID" value="MCV9880070.1"/>
    <property type="molecule type" value="Genomic_DNA"/>
</dbReference>
<evidence type="ECO:0000256" key="3">
    <source>
        <dbReference type="ARBA" id="ARBA00022729"/>
    </source>
</evidence>
<dbReference type="GO" id="GO:0004106">
    <property type="term" value="F:chorismate mutase activity"/>
    <property type="evidence" value="ECO:0007669"/>
    <property type="project" value="UniProtKB-EC"/>
</dbReference>
<feature type="domain" description="Chorismate mutase" evidence="5">
    <location>
        <begin position="49"/>
        <end position="142"/>
    </location>
</feature>
<organism evidence="6 9">
    <name type="scientific">Brenneria izbisi</name>
    <dbReference type="NCBI Taxonomy" id="2939450"/>
    <lineage>
        <taxon>Bacteria</taxon>
        <taxon>Pseudomonadati</taxon>
        <taxon>Pseudomonadota</taxon>
        <taxon>Gammaproteobacteria</taxon>
        <taxon>Enterobacterales</taxon>
        <taxon>Pectobacteriaceae</taxon>
        <taxon>Brenneria</taxon>
    </lineage>
</organism>
<dbReference type="InterPro" id="IPR002701">
    <property type="entry name" value="CM_II_prokaryot"/>
</dbReference>
<evidence type="ECO:0000256" key="4">
    <source>
        <dbReference type="ARBA" id="ARBA00023235"/>
    </source>
</evidence>
<evidence type="ECO:0000256" key="2">
    <source>
        <dbReference type="ARBA" id="ARBA00012404"/>
    </source>
</evidence>
<dbReference type="SMART" id="SM00830">
    <property type="entry name" value="CM_2"/>
    <property type="match status" value="1"/>
</dbReference>
<evidence type="ECO:0000313" key="7">
    <source>
        <dbReference type="EMBL" id="MCV9883459.1"/>
    </source>
</evidence>
<evidence type="ECO:0000313" key="6">
    <source>
        <dbReference type="EMBL" id="MCV9880070.1"/>
    </source>
</evidence>
<dbReference type="AlphaFoldDB" id="A0AA42C4I1"/>
<evidence type="ECO:0000256" key="1">
    <source>
        <dbReference type="ARBA" id="ARBA00004817"/>
    </source>
</evidence>
<gene>
    <name evidence="6" type="ORF">NC803_14575</name>
    <name evidence="7" type="ORF">NC856_14400</name>
</gene>
<reference evidence="6" key="1">
    <citation type="submission" date="2022-04" db="EMBL/GenBank/DDBJ databases">
        <title>Brenneria sp. isolated from walnut trees in Serbia.</title>
        <authorList>
            <person name="Gasic K."/>
            <person name="Zlatkovic N."/>
            <person name="Kuzmanovic N."/>
        </authorList>
    </citation>
    <scope>NUCLEOTIDE SEQUENCE</scope>
    <source>
        <strain evidence="7">KBI 423</strain>
        <strain evidence="6">KBI 447</strain>
    </source>
</reference>
<dbReference type="GO" id="GO:0009697">
    <property type="term" value="P:salicylic acid biosynthetic process"/>
    <property type="evidence" value="ECO:0007669"/>
    <property type="project" value="TreeGrafter"/>
</dbReference>
<dbReference type="NCBIfam" id="TIGR01806">
    <property type="entry name" value="CM_mono2"/>
    <property type="match status" value="1"/>
</dbReference>
<dbReference type="RefSeq" id="WP_264091133.1">
    <property type="nucleotide sequence ID" value="NZ_JAMPJT010000012.1"/>
</dbReference>
<evidence type="ECO:0000313" key="9">
    <source>
        <dbReference type="Proteomes" id="UP001165569"/>
    </source>
</evidence>
<dbReference type="NCBIfam" id="NF005965">
    <property type="entry name" value="PRK08055.1"/>
    <property type="match status" value="1"/>
</dbReference>
<name>A0AA42C4I1_9GAMM</name>
<dbReference type="Gene3D" id="1.20.59.10">
    <property type="entry name" value="Chorismate mutase"/>
    <property type="match status" value="1"/>
</dbReference>
<dbReference type="Pfam" id="PF01817">
    <property type="entry name" value="CM_2"/>
    <property type="match status" value="1"/>
</dbReference>
<dbReference type="PANTHER" id="PTHR38041">
    <property type="entry name" value="CHORISMATE MUTASE"/>
    <property type="match status" value="1"/>
</dbReference>
<accession>A0AA42C4I1</accession>
<keyword evidence="8" id="KW-1185">Reference proteome</keyword>
<dbReference type="InterPro" id="IPR008240">
    <property type="entry name" value="Chorismate_mutase_periplasmic"/>
</dbReference>
<sequence length="220" mass="25426">MIIYRTLAPGIIMGIFKAIFSQYRSIKEGFMIKGDNRLSRYFQYLIKPHILCWAVFSFWALTAQAGENEKITQLIDQRLDYMKDVAGYKAENHLPVEDLPQERKVIEKSLAEAESLGLEGESVKNFMIAQISVAKAIQYRYRADWLSVPEQHWKPRDLADIRQQISALSDATIRQIADELKNKRGVKVDYCSSIQTIQRHNLKTSDKEMLCLALNQIKLK</sequence>
<proteinExistence type="predicted"/>
<comment type="caution">
    <text evidence="6">The sequence shown here is derived from an EMBL/GenBank/DDBJ whole genome shotgun (WGS) entry which is preliminary data.</text>
</comment>
<dbReference type="GO" id="GO:0046417">
    <property type="term" value="P:chorismate metabolic process"/>
    <property type="evidence" value="ECO:0007669"/>
    <property type="project" value="InterPro"/>
</dbReference>
<dbReference type="Proteomes" id="UP001165568">
    <property type="component" value="Unassembled WGS sequence"/>
</dbReference>
<dbReference type="InterPro" id="IPR036263">
    <property type="entry name" value="Chorismate_II_sf"/>
</dbReference>
<dbReference type="InterPro" id="IPR051331">
    <property type="entry name" value="Chorismate_mutase-related"/>
</dbReference>
<dbReference type="EC" id="5.4.99.5" evidence="2"/>
<evidence type="ECO:0000259" key="5">
    <source>
        <dbReference type="PROSITE" id="PS51168"/>
    </source>
</evidence>
<dbReference type="SUPFAM" id="SSF48600">
    <property type="entry name" value="Chorismate mutase II"/>
    <property type="match status" value="1"/>
</dbReference>
<protein>
    <recommendedName>
        <fullName evidence="2">chorismate mutase</fullName>
        <ecNumber evidence="2">5.4.99.5</ecNumber>
    </recommendedName>
</protein>
<dbReference type="EMBL" id="JAMPJU010000012">
    <property type="protein sequence ID" value="MCV9883459.1"/>
    <property type="molecule type" value="Genomic_DNA"/>
</dbReference>
<dbReference type="InterPro" id="IPR036979">
    <property type="entry name" value="CM_dom_sf"/>
</dbReference>
<dbReference type="Proteomes" id="UP001165569">
    <property type="component" value="Unassembled WGS sequence"/>
</dbReference>